<dbReference type="EnsemblMetazoa" id="AGAP029437-RA">
    <property type="protein sequence ID" value="AGAP029437-PA"/>
    <property type="gene ID" value="AGAP029437"/>
</dbReference>
<sequence>MTTTCAASFCSNSRYLAKKHNIDIIFHKFPSEPVLLRKWILFCKQEDKWTPSKNHILCSSHFVKDDYQLINSPSKENKKTFKKLKPVGKPLLSV</sequence>
<evidence type="ECO:0000313" key="5">
    <source>
        <dbReference type="EnsemblMetazoa" id="AGAP029437-PA"/>
    </source>
</evidence>
<dbReference type="PANTHER" id="PTHR46927">
    <property type="entry name" value="AGAP005574-PA"/>
    <property type="match status" value="1"/>
</dbReference>
<dbReference type="EMBL" id="AAAB01008847">
    <property type="status" value="NOT_ANNOTATED_CDS"/>
    <property type="molecule type" value="Genomic_DNA"/>
</dbReference>
<keyword evidence="6" id="KW-1185">Reference proteome</keyword>
<reference evidence="5" key="3">
    <citation type="submission" date="2020-05" db="UniProtKB">
        <authorList>
            <consortium name="EnsemblMetazoa"/>
        </authorList>
    </citation>
    <scope>IDENTIFICATION</scope>
    <source>
        <strain evidence="5">PEST</strain>
    </source>
</reference>
<dbReference type="Gene3D" id="6.20.210.20">
    <property type="entry name" value="THAP domain"/>
    <property type="match status" value="1"/>
</dbReference>
<dbReference type="PANTHER" id="PTHR46927:SF3">
    <property type="entry name" value="THAP-TYPE DOMAIN-CONTAINING PROTEIN"/>
    <property type="match status" value="1"/>
</dbReference>
<dbReference type="InterPro" id="IPR038441">
    <property type="entry name" value="THAP_Znf_sf"/>
</dbReference>
<evidence type="ECO:0000256" key="1">
    <source>
        <dbReference type="ARBA" id="ARBA00022723"/>
    </source>
</evidence>
<proteinExistence type="predicted"/>
<evidence type="ECO:0000313" key="6">
    <source>
        <dbReference type="Proteomes" id="UP000007062"/>
    </source>
</evidence>
<keyword evidence="2" id="KW-0863">Zinc-finger</keyword>
<dbReference type="Proteomes" id="UP000007062">
    <property type="component" value="Chromosome X"/>
</dbReference>
<dbReference type="Pfam" id="PF05485">
    <property type="entry name" value="THAP"/>
    <property type="match status" value="1"/>
</dbReference>
<evidence type="ECO:0000256" key="4">
    <source>
        <dbReference type="ARBA" id="ARBA00023125"/>
    </source>
</evidence>
<protein>
    <submittedName>
        <fullName evidence="5">THAP-type domain-containing protein</fullName>
    </submittedName>
</protein>
<keyword evidence="4" id="KW-0238">DNA-binding</keyword>
<dbReference type="GO" id="GO:0003677">
    <property type="term" value="F:DNA binding"/>
    <property type="evidence" value="ECO:0007669"/>
    <property type="project" value="UniProtKB-UniRule"/>
</dbReference>
<accession>A0A453YZL4</accession>
<dbReference type="SUPFAM" id="SSF57716">
    <property type="entry name" value="Glucocorticoid receptor-like (DNA-binding domain)"/>
    <property type="match status" value="1"/>
</dbReference>
<dbReference type="PROSITE" id="PS50950">
    <property type="entry name" value="ZF_THAP"/>
    <property type="match status" value="1"/>
</dbReference>
<dbReference type="InParanoid" id="A0A453YZL4"/>
<name>A0A453YZL4_ANOGA</name>
<dbReference type="InterPro" id="IPR006612">
    <property type="entry name" value="THAP_Znf"/>
</dbReference>
<keyword evidence="3" id="KW-0862">Zinc</keyword>
<dbReference type="InterPro" id="IPR052224">
    <property type="entry name" value="THAP_domain_protein"/>
</dbReference>
<dbReference type="VEuPathDB" id="VectorBase:AGAMI1_014782"/>
<dbReference type="SMART" id="SM00980">
    <property type="entry name" value="THAP"/>
    <property type="match status" value="1"/>
</dbReference>
<reference evidence="5 6" key="2">
    <citation type="journal article" date="2004" name="Trends Parasitol.">
        <title>The Anopheles gambiae genome: an update.</title>
        <authorList>
            <person name="Mongin E."/>
            <person name="Louis C."/>
            <person name="Holt R.A."/>
            <person name="Birney E."/>
            <person name="Collins F.H."/>
        </authorList>
    </citation>
    <scope>NUCLEOTIDE SEQUENCE [LARGE SCALE GENOMIC DNA]</scope>
    <source>
        <strain evidence="5 6">PEST</strain>
    </source>
</reference>
<dbReference type="GO" id="GO:0008270">
    <property type="term" value="F:zinc ion binding"/>
    <property type="evidence" value="ECO:0007669"/>
    <property type="project" value="UniProtKB-KW"/>
</dbReference>
<evidence type="ECO:0000256" key="3">
    <source>
        <dbReference type="ARBA" id="ARBA00022833"/>
    </source>
</evidence>
<evidence type="ECO:0000256" key="2">
    <source>
        <dbReference type="ARBA" id="ARBA00022771"/>
    </source>
</evidence>
<reference evidence="5 6" key="1">
    <citation type="journal article" date="2002" name="Science">
        <title>The genome sequence of the malaria mosquito Anopheles gambiae.</title>
        <authorList>
            <person name="Holt R.A."/>
            <person name="Subramanian G.M."/>
            <person name="Halpern A."/>
            <person name="Sutton G.G."/>
            <person name="Charlab R."/>
            <person name="Nusskern D.R."/>
            <person name="Wincker P."/>
            <person name="Clark A.G."/>
            <person name="Ribeiro J.M."/>
            <person name="Wides R."/>
            <person name="Salzberg S.L."/>
            <person name="Loftus B."/>
            <person name="Yandell M."/>
            <person name="Majoros W.H."/>
            <person name="Rusch D.B."/>
            <person name="Lai Z."/>
            <person name="Kraft C.L."/>
            <person name="Abril J.F."/>
            <person name="Anthouard V."/>
            <person name="Arensburger P."/>
            <person name="Atkinson P.W."/>
            <person name="Baden H."/>
            <person name="de Berardinis V."/>
            <person name="Baldwin D."/>
            <person name="Benes V."/>
            <person name="Biedler J."/>
            <person name="Blass C."/>
            <person name="Bolanos R."/>
            <person name="Boscus D."/>
            <person name="Barnstead M."/>
            <person name="Cai S."/>
            <person name="Center A."/>
            <person name="Chaturverdi K."/>
            <person name="Christophides G.K."/>
            <person name="Chrystal M.A."/>
            <person name="Clamp M."/>
            <person name="Cravchik A."/>
            <person name="Curwen V."/>
            <person name="Dana A."/>
            <person name="Delcher A."/>
            <person name="Dew I."/>
            <person name="Evans C.A."/>
            <person name="Flanigan M."/>
            <person name="Grundschober-Freimoser A."/>
            <person name="Friedli L."/>
            <person name="Gu Z."/>
            <person name="Guan P."/>
            <person name="Guigo R."/>
            <person name="Hillenmeyer M.E."/>
            <person name="Hladun S.L."/>
            <person name="Hogan J.R."/>
            <person name="Hong Y.S."/>
            <person name="Hoover J."/>
            <person name="Jaillon O."/>
            <person name="Ke Z."/>
            <person name="Kodira C."/>
            <person name="Kokoza E."/>
            <person name="Koutsos A."/>
            <person name="Letunic I."/>
            <person name="Levitsky A."/>
            <person name="Liang Y."/>
            <person name="Lin J.J."/>
            <person name="Lobo N.F."/>
            <person name="Lopez J.R."/>
            <person name="Malek J.A."/>
            <person name="McIntosh T.C."/>
            <person name="Meister S."/>
            <person name="Miller J."/>
            <person name="Mobarry C."/>
            <person name="Mongin E."/>
            <person name="Murphy S.D."/>
            <person name="O'Brochta D.A."/>
            <person name="Pfannkoch C."/>
            <person name="Qi R."/>
            <person name="Regier M.A."/>
            <person name="Remington K."/>
            <person name="Shao H."/>
            <person name="Sharakhova M.V."/>
            <person name="Sitter C.D."/>
            <person name="Shetty J."/>
            <person name="Smith T.J."/>
            <person name="Strong R."/>
            <person name="Sun J."/>
            <person name="Thomasova D."/>
            <person name="Ton L.Q."/>
            <person name="Topalis P."/>
            <person name="Tu Z."/>
            <person name="Unger M.F."/>
            <person name="Walenz B."/>
            <person name="Wang A."/>
            <person name="Wang J."/>
            <person name="Wang M."/>
            <person name="Wang X."/>
            <person name="Woodford K.J."/>
            <person name="Wortman J.R."/>
            <person name="Wu M."/>
            <person name="Yao A."/>
            <person name="Zdobnov E.M."/>
            <person name="Zhang H."/>
            <person name="Zhao Q."/>
            <person name="Zhao S."/>
            <person name="Zhu S.C."/>
            <person name="Zhimulev I."/>
            <person name="Coluzzi M."/>
            <person name="della Torre A."/>
            <person name="Roth C.W."/>
            <person name="Louis C."/>
            <person name="Kalush F."/>
            <person name="Mural R.J."/>
            <person name="Myers E.W."/>
            <person name="Adams M.D."/>
            <person name="Smith H.O."/>
            <person name="Broder S."/>
            <person name="Gardner M.J."/>
            <person name="Fraser C.M."/>
            <person name="Birney E."/>
            <person name="Bork P."/>
            <person name="Brey P.T."/>
            <person name="Venter J.C."/>
            <person name="Weissenbach J."/>
            <person name="Kafatos F.C."/>
            <person name="Collins F.H."/>
            <person name="Hoffman S.L."/>
        </authorList>
    </citation>
    <scope>NUCLEOTIDE SEQUENCE [LARGE SCALE GENOMIC DNA]</scope>
    <source>
        <strain evidence="5 6">PEST</strain>
    </source>
</reference>
<dbReference type="AlphaFoldDB" id="A0A453YZL4"/>
<keyword evidence="1" id="KW-0479">Metal-binding</keyword>
<dbReference type="VEuPathDB" id="VectorBase:AGAP029437"/>
<organism evidence="5 6">
    <name type="scientific">Anopheles gambiae</name>
    <name type="common">African malaria mosquito</name>
    <dbReference type="NCBI Taxonomy" id="7165"/>
    <lineage>
        <taxon>Eukaryota</taxon>
        <taxon>Metazoa</taxon>
        <taxon>Ecdysozoa</taxon>
        <taxon>Arthropoda</taxon>
        <taxon>Hexapoda</taxon>
        <taxon>Insecta</taxon>
        <taxon>Pterygota</taxon>
        <taxon>Neoptera</taxon>
        <taxon>Endopterygota</taxon>
        <taxon>Diptera</taxon>
        <taxon>Nematocera</taxon>
        <taxon>Culicoidea</taxon>
        <taxon>Culicidae</taxon>
        <taxon>Anophelinae</taxon>
        <taxon>Anopheles</taxon>
    </lineage>
</organism>